<comment type="caution">
    <text evidence="5">The sequence shown here is derived from an EMBL/GenBank/DDBJ whole genome shotgun (WGS) entry which is preliminary data.</text>
</comment>
<evidence type="ECO:0000256" key="3">
    <source>
        <dbReference type="PROSITE-ProRule" id="PRU00339"/>
    </source>
</evidence>
<dbReference type="Proteomes" id="UP000812440">
    <property type="component" value="Chromosome 9"/>
</dbReference>
<reference evidence="5" key="1">
    <citation type="thesis" date="2020" institute="ProQuest LLC" country="789 East Eisenhower Parkway, Ann Arbor, MI, USA">
        <title>Comparative Genomics and Chromosome Evolution.</title>
        <authorList>
            <person name="Mudd A.B."/>
        </authorList>
    </citation>
    <scope>NUCLEOTIDE SEQUENCE</scope>
    <source>
        <strain evidence="5">Female2</strain>
        <tissue evidence="5">Blood</tissue>
    </source>
</reference>
<gene>
    <name evidence="5" type="ORF">GDO86_017639</name>
</gene>
<accession>A0A8T2ITD8</accession>
<dbReference type="PANTHER" id="PTHR44314:SF1">
    <property type="entry name" value="CILIA- AND FLAGELLA-ASSOCIATED PROTEIN 70"/>
    <property type="match status" value="1"/>
</dbReference>
<dbReference type="InterPro" id="IPR019734">
    <property type="entry name" value="TPR_rpt"/>
</dbReference>
<dbReference type="InterPro" id="IPR011990">
    <property type="entry name" value="TPR-like_helical_dom_sf"/>
</dbReference>
<dbReference type="Gene3D" id="1.25.40.10">
    <property type="entry name" value="Tetratricopeptide repeat domain"/>
    <property type="match status" value="2"/>
</dbReference>
<evidence type="ECO:0000256" key="4">
    <source>
        <dbReference type="SAM" id="MobiDB-lite"/>
    </source>
</evidence>
<dbReference type="GO" id="GO:0070062">
    <property type="term" value="C:extracellular exosome"/>
    <property type="evidence" value="ECO:0007669"/>
    <property type="project" value="TreeGrafter"/>
</dbReference>
<sequence>MFDDRGEPAPPPMTDPEQILRFAKEAEITGDFDLANTFYQSLAQLCSSLPVQRLARDRQNVNHWLDYGCFKLMIGDHISAQECFQEAVVLNREHVHSLLLCGIVALLLHRYKDAEVLLENATCKDPSSSLAWTLLGLFYEMQGDDIRMEMAFTEAGKVHKAEKDYGTSDTKTVIDGGTKSSLGPPSEKDTVSKGGTEIPNNAEFPSTQTEHLSENTLSIQQPERKASMISKRASVSSVRNKSPKNGTQKGSTASEGSECGCRTTSIYMEAAQFLVQVNALQFIERALAHELLSPDGGPSCRYHLICAQINLMRKEFERANQNLQEASQIEHQNPDVWALKGHLHFLSGQNSKARDCYEHTISLVADASDMHPVYLRLGSIYLDQDEYEKAKKTYLQACKQSPTCLTWLGVGIACYRLEELEDSEDALSEANATNNSNAEVWGYLTLLCLKTKRPFEAEQSYKYTMKLNLQNENLLAEIQTLQKEVGFGDPSF</sequence>
<dbReference type="AlphaFoldDB" id="A0A8T2ITD8"/>
<dbReference type="GO" id="GO:0060271">
    <property type="term" value="P:cilium assembly"/>
    <property type="evidence" value="ECO:0007669"/>
    <property type="project" value="TreeGrafter"/>
</dbReference>
<feature type="compositionally biased region" description="Polar residues" evidence="4">
    <location>
        <begin position="233"/>
        <end position="255"/>
    </location>
</feature>
<evidence type="ECO:0000256" key="1">
    <source>
        <dbReference type="ARBA" id="ARBA00022737"/>
    </source>
</evidence>
<evidence type="ECO:0000313" key="6">
    <source>
        <dbReference type="Proteomes" id="UP000812440"/>
    </source>
</evidence>
<dbReference type="PROSITE" id="PS50005">
    <property type="entry name" value="TPR"/>
    <property type="match status" value="1"/>
</dbReference>
<dbReference type="OrthoDB" id="10262375at2759"/>
<proteinExistence type="predicted"/>
<dbReference type="Pfam" id="PF13181">
    <property type="entry name" value="TPR_8"/>
    <property type="match status" value="1"/>
</dbReference>
<feature type="repeat" description="TPR" evidence="3">
    <location>
        <begin position="371"/>
        <end position="404"/>
    </location>
</feature>
<name>A0A8T2ITD8_9PIPI</name>
<dbReference type="GO" id="GO:0003341">
    <property type="term" value="P:cilium movement"/>
    <property type="evidence" value="ECO:0007669"/>
    <property type="project" value="TreeGrafter"/>
</dbReference>
<dbReference type="GO" id="GO:0031514">
    <property type="term" value="C:motile cilium"/>
    <property type="evidence" value="ECO:0007669"/>
    <property type="project" value="TreeGrafter"/>
</dbReference>
<dbReference type="InterPro" id="IPR052628">
    <property type="entry name" value="CFAP70"/>
</dbReference>
<keyword evidence="1" id="KW-0677">Repeat</keyword>
<dbReference type="EMBL" id="JAACNH010000009">
    <property type="protein sequence ID" value="KAG8433436.1"/>
    <property type="molecule type" value="Genomic_DNA"/>
</dbReference>
<protein>
    <submittedName>
        <fullName evidence="5">Uncharacterized protein</fullName>
    </submittedName>
</protein>
<dbReference type="SMART" id="SM00028">
    <property type="entry name" value="TPR"/>
    <property type="match status" value="6"/>
</dbReference>
<evidence type="ECO:0000256" key="2">
    <source>
        <dbReference type="ARBA" id="ARBA00022803"/>
    </source>
</evidence>
<feature type="region of interest" description="Disordered" evidence="4">
    <location>
        <begin position="159"/>
        <end position="258"/>
    </location>
</feature>
<evidence type="ECO:0000313" key="5">
    <source>
        <dbReference type="EMBL" id="KAG8433436.1"/>
    </source>
</evidence>
<keyword evidence="6" id="KW-1185">Reference proteome</keyword>
<organism evidence="5 6">
    <name type="scientific">Hymenochirus boettgeri</name>
    <name type="common">Congo dwarf clawed frog</name>
    <dbReference type="NCBI Taxonomy" id="247094"/>
    <lineage>
        <taxon>Eukaryota</taxon>
        <taxon>Metazoa</taxon>
        <taxon>Chordata</taxon>
        <taxon>Craniata</taxon>
        <taxon>Vertebrata</taxon>
        <taxon>Euteleostomi</taxon>
        <taxon>Amphibia</taxon>
        <taxon>Batrachia</taxon>
        <taxon>Anura</taxon>
        <taxon>Pipoidea</taxon>
        <taxon>Pipidae</taxon>
        <taxon>Pipinae</taxon>
        <taxon>Hymenochirus</taxon>
    </lineage>
</organism>
<feature type="compositionally biased region" description="Polar residues" evidence="4">
    <location>
        <begin position="203"/>
        <end position="221"/>
    </location>
</feature>
<dbReference type="SUPFAM" id="SSF48452">
    <property type="entry name" value="TPR-like"/>
    <property type="match status" value="1"/>
</dbReference>
<dbReference type="PANTHER" id="PTHR44314">
    <property type="entry name" value="CILIA- AND FLAGELLA-ASSOCIATED PROTEIN 70"/>
    <property type="match status" value="1"/>
</dbReference>
<keyword evidence="2 3" id="KW-0802">TPR repeat</keyword>